<gene>
    <name evidence="9" type="ORF">EDD18DRAFT_1145785</name>
</gene>
<feature type="domain" description="C2H2-type" evidence="8">
    <location>
        <begin position="130"/>
        <end position="152"/>
    </location>
</feature>
<evidence type="ECO:0000256" key="6">
    <source>
        <dbReference type="ARBA" id="ARBA00023163"/>
    </source>
</evidence>
<evidence type="ECO:0000259" key="8">
    <source>
        <dbReference type="SMART" id="SM00355"/>
    </source>
</evidence>
<evidence type="ECO:0000256" key="3">
    <source>
        <dbReference type="ARBA" id="ARBA00022771"/>
    </source>
</evidence>
<feature type="domain" description="C2H2-type" evidence="8">
    <location>
        <begin position="239"/>
        <end position="261"/>
    </location>
</feature>
<protein>
    <recommendedName>
        <fullName evidence="8">C2H2-type domain-containing protein</fullName>
    </recommendedName>
</protein>
<evidence type="ECO:0000256" key="4">
    <source>
        <dbReference type="ARBA" id="ARBA00022833"/>
    </source>
</evidence>
<comment type="subcellular location">
    <subcellularLocation>
        <location evidence="1">Nucleus</location>
    </subcellularLocation>
</comment>
<evidence type="ECO:0000256" key="5">
    <source>
        <dbReference type="ARBA" id="ARBA00023015"/>
    </source>
</evidence>
<dbReference type="Proteomes" id="UP001175228">
    <property type="component" value="Unassembled WGS sequence"/>
</dbReference>
<evidence type="ECO:0000313" key="9">
    <source>
        <dbReference type="EMBL" id="KAK0500770.1"/>
    </source>
</evidence>
<evidence type="ECO:0000313" key="10">
    <source>
        <dbReference type="Proteomes" id="UP001175228"/>
    </source>
</evidence>
<dbReference type="GO" id="GO:0005634">
    <property type="term" value="C:nucleus"/>
    <property type="evidence" value="ECO:0007669"/>
    <property type="project" value="UniProtKB-SubCell"/>
</dbReference>
<keyword evidence="5" id="KW-0805">Transcription regulation</keyword>
<keyword evidence="3" id="KW-0863">Zinc-finger</keyword>
<evidence type="ECO:0000256" key="7">
    <source>
        <dbReference type="ARBA" id="ARBA00023242"/>
    </source>
</evidence>
<comment type="caution">
    <text evidence="9">The sequence shown here is derived from an EMBL/GenBank/DDBJ whole genome shotgun (WGS) entry which is preliminary data.</text>
</comment>
<feature type="domain" description="C2H2-type" evidence="8">
    <location>
        <begin position="2"/>
        <end position="27"/>
    </location>
</feature>
<keyword evidence="4" id="KW-0862">Zinc</keyword>
<keyword evidence="10" id="KW-1185">Reference proteome</keyword>
<accession>A0AA39QDC8</accession>
<dbReference type="Pfam" id="PF12874">
    <property type="entry name" value="zf-met"/>
    <property type="match status" value="1"/>
</dbReference>
<dbReference type="AlphaFoldDB" id="A0AA39QDC8"/>
<dbReference type="InterPro" id="IPR051061">
    <property type="entry name" value="Zinc_finger_trans_reg"/>
</dbReference>
<keyword evidence="7" id="KW-0539">Nucleus</keyword>
<dbReference type="GO" id="GO:0008270">
    <property type="term" value="F:zinc ion binding"/>
    <property type="evidence" value="ECO:0007669"/>
    <property type="project" value="UniProtKB-KW"/>
</dbReference>
<dbReference type="PANTHER" id="PTHR46179">
    <property type="entry name" value="ZINC FINGER PROTEIN"/>
    <property type="match status" value="1"/>
</dbReference>
<keyword evidence="2" id="KW-0479">Metal-binding</keyword>
<dbReference type="EMBL" id="JAUEPU010000007">
    <property type="protein sequence ID" value="KAK0500770.1"/>
    <property type="molecule type" value="Genomic_DNA"/>
</dbReference>
<dbReference type="SMART" id="SM00355">
    <property type="entry name" value="ZnF_C2H2"/>
    <property type="match status" value="6"/>
</dbReference>
<keyword evidence="6" id="KW-0804">Transcription</keyword>
<reference evidence="9" key="1">
    <citation type="submission" date="2023-06" db="EMBL/GenBank/DDBJ databases">
        <authorList>
            <consortium name="Lawrence Berkeley National Laboratory"/>
            <person name="Ahrendt S."/>
            <person name="Sahu N."/>
            <person name="Indic B."/>
            <person name="Wong-Bajracharya J."/>
            <person name="Merenyi Z."/>
            <person name="Ke H.-M."/>
            <person name="Monk M."/>
            <person name="Kocsube S."/>
            <person name="Drula E."/>
            <person name="Lipzen A."/>
            <person name="Balint B."/>
            <person name="Henrissat B."/>
            <person name="Andreopoulos B."/>
            <person name="Martin F.M."/>
            <person name="Harder C.B."/>
            <person name="Rigling D."/>
            <person name="Ford K.L."/>
            <person name="Foster G.D."/>
            <person name="Pangilinan J."/>
            <person name="Papanicolaou A."/>
            <person name="Barry K."/>
            <person name="LaButti K."/>
            <person name="Viragh M."/>
            <person name="Koriabine M."/>
            <person name="Yan M."/>
            <person name="Riley R."/>
            <person name="Champramary S."/>
            <person name="Plett K.L."/>
            <person name="Tsai I.J."/>
            <person name="Slot J."/>
            <person name="Sipos G."/>
            <person name="Plett J."/>
            <person name="Nagy L.G."/>
            <person name="Grigoriev I.V."/>
        </authorList>
    </citation>
    <scope>NUCLEOTIDE SEQUENCE</scope>
    <source>
        <strain evidence="9">HWK02</strain>
    </source>
</reference>
<dbReference type="InterPro" id="IPR013087">
    <property type="entry name" value="Znf_C2H2_type"/>
</dbReference>
<dbReference type="GO" id="GO:0006357">
    <property type="term" value="P:regulation of transcription by RNA polymerase II"/>
    <property type="evidence" value="ECO:0007669"/>
    <property type="project" value="TreeGrafter"/>
</dbReference>
<dbReference type="PANTHER" id="PTHR46179:SF13">
    <property type="entry name" value="C2H2-TYPE DOMAIN-CONTAINING PROTEIN"/>
    <property type="match status" value="1"/>
</dbReference>
<name>A0AA39QDC8_9AGAR</name>
<dbReference type="Gene3D" id="3.30.160.60">
    <property type="entry name" value="Classic Zinc Finger"/>
    <property type="match status" value="1"/>
</dbReference>
<evidence type="ECO:0000256" key="2">
    <source>
        <dbReference type="ARBA" id="ARBA00022723"/>
    </source>
</evidence>
<organism evidence="9 10">
    <name type="scientific">Armillaria luteobubalina</name>
    <dbReference type="NCBI Taxonomy" id="153913"/>
    <lineage>
        <taxon>Eukaryota</taxon>
        <taxon>Fungi</taxon>
        <taxon>Dikarya</taxon>
        <taxon>Basidiomycota</taxon>
        <taxon>Agaricomycotina</taxon>
        <taxon>Agaricomycetes</taxon>
        <taxon>Agaricomycetidae</taxon>
        <taxon>Agaricales</taxon>
        <taxon>Marasmiineae</taxon>
        <taxon>Physalacriaceae</taxon>
        <taxon>Armillaria</taxon>
    </lineage>
</organism>
<feature type="domain" description="C2H2-type" evidence="8">
    <location>
        <begin position="210"/>
        <end position="234"/>
    </location>
</feature>
<evidence type="ECO:0000256" key="1">
    <source>
        <dbReference type="ARBA" id="ARBA00004123"/>
    </source>
</evidence>
<proteinExistence type="predicted"/>
<feature type="domain" description="C2H2-type" evidence="8">
    <location>
        <begin position="54"/>
        <end position="77"/>
    </location>
</feature>
<feature type="domain" description="C2H2-type" evidence="8">
    <location>
        <begin position="28"/>
        <end position="53"/>
    </location>
</feature>
<sequence>MAYCDSCERYFGSMTALRQHELNSSYHNVCDDCDVDFSTSLGLKEHYVQSPEHAYCQYCDHHFSDGWDLTEHYEDCHDYCGDCNRVFKNEHGLHEHYRQSPSITIAPRASLSTLCRAYHLASSIHMPKAFKCPAARCGEAFVSRSAVVLHLESGGCISGVDRATVNRYVRQYDKQNIITDPSRMLTGPGGVPRDEIVYSANENAWNGYAYECYLCHKTAQSLRALNQHLASPRHQAKMYFCPLPSCEIKFTTLSALLQHIESEKCGVSRFEDVQRTLNGLMKMRMLTN</sequence>